<proteinExistence type="predicted"/>
<reference evidence="3 4" key="1">
    <citation type="submission" date="2022-06" db="EMBL/GenBank/DDBJ databases">
        <authorList>
            <person name="So Y."/>
        </authorList>
    </citation>
    <scope>NUCLEOTIDE SEQUENCE [LARGE SCALE GENOMIC DNA]</scope>
    <source>
        <strain evidence="3 4">STR3</strain>
    </source>
</reference>
<name>A0ABT1KW96_9ACTN</name>
<evidence type="ECO:0000256" key="2">
    <source>
        <dbReference type="ARBA" id="ARBA00022695"/>
    </source>
</evidence>
<dbReference type="EMBL" id="JANARS010000003">
    <property type="protein sequence ID" value="MCP3421614.1"/>
    <property type="molecule type" value="Genomic_DNA"/>
</dbReference>
<dbReference type="Pfam" id="PF01128">
    <property type="entry name" value="IspD"/>
    <property type="match status" value="1"/>
</dbReference>
<dbReference type="Gene3D" id="3.90.550.10">
    <property type="entry name" value="Spore Coat Polysaccharide Biosynthesis Protein SpsA, Chain A"/>
    <property type="match status" value="1"/>
</dbReference>
<organism evidence="3 4">
    <name type="scientific">Nocardioides pinisoli</name>
    <dbReference type="NCBI Taxonomy" id="2950279"/>
    <lineage>
        <taxon>Bacteria</taxon>
        <taxon>Bacillati</taxon>
        <taxon>Actinomycetota</taxon>
        <taxon>Actinomycetes</taxon>
        <taxon>Propionibacteriales</taxon>
        <taxon>Nocardioidaceae</taxon>
        <taxon>Nocardioides</taxon>
    </lineage>
</organism>
<keyword evidence="4" id="KW-1185">Reference proteome</keyword>
<sequence>MDDADRGPWDDVPRGLGLVLDEGRGSLPYALIHGEALVACAAWALGDSGVDLVDATVPWEALVESGEDLVLHDSLCPMTPAAFIGACLERARATGRPVVGVRPVTDTVKVLADGDAGQVVGETLDRDALLAVASPLVIPAAVLASLPGPPSTDLARAVADLAAAGHAVETVEAPPEARRVSSPDDVRLLDAFTARSG</sequence>
<dbReference type="GO" id="GO:0016779">
    <property type="term" value="F:nucleotidyltransferase activity"/>
    <property type="evidence" value="ECO:0007669"/>
    <property type="project" value="UniProtKB-KW"/>
</dbReference>
<protein>
    <submittedName>
        <fullName evidence="3">2-C-methyl-D-erythritol 4-phosphate cytidylyltransferase</fullName>
    </submittedName>
</protein>
<dbReference type="InterPro" id="IPR029044">
    <property type="entry name" value="Nucleotide-diphossugar_trans"/>
</dbReference>
<gene>
    <name evidence="3" type="ORF">NCI01_07385</name>
</gene>
<accession>A0ABT1KW96</accession>
<keyword evidence="2 3" id="KW-0548">Nucleotidyltransferase</keyword>
<evidence type="ECO:0000256" key="1">
    <source>
        <dbReference type="ARBA" id="ARBA00022679"/>
    </source>
</evidence>
<evidence type="ECO:0000313" key="4">
    <source>
        <dbReference type="Proteomes" id="UP001204524"/>
    </source>
</evidence>
<dbReference type="RefSeq" id="WP_254180841.1">
    <property type="nucleotide sequence ID" value="NZ_JANARS010000003.1"/>
</dbReference>
<evidence type="ECO:0000313" key="3">
    <source>
        <dbReference type="EMBL" id="MCP3421614.1"/>
    </source>
</evidence>
<dbReference type="SUPFAM" id="SSF53448">
    <property type="entry name" value="Nucleotide-diphospho-sugar transferases"/>
    <property type="match status" value="1"/>
</dbReference>
<keyword evidence="1" id="KW-0808">Transferase</keyword>
<dbReference type="InterPro" id="IPR034683">
    <property type="entry name" value="IspD/TarI"/>
</dbReference>
<dbReference type="Proteomes" id="UP001204524">
    <property type="component" value="Unassembled WGS sequence"/>
</dbReference>
<comment type="caution">
    <text evidence="3">The sequence shown here is derived from an EMBL/GenBank/DDBJ whole genome shotgun (WGS) entry which is preliminary data.</text>
</comment>